<dbReference type="PANTHER" id="PTHR10845">
    <property type="entry name" value="REGULATOR OF G PROTEIN SIGNALING"/>
    <property type="match status" value="1"/>
</dbReference>
<reference evidence="3" key="2">
    <citation type="submission" date="2025-08" db="UniProtKB">
        <authorList>
            <consortium name="Ensembl"/>
        </authorList>
    </citation>
    <scope>IDENTIFICATION</scope>
</reference>
<evidence type="ECO:0000313" key="4">
    <source>
        <dbReference type="Proteomes" id="UP000291020"/>
    </source>
</evidence>
<dbReference type="InterPro" id="IPR044926">
    <property type="entry name" value="RGS_subdomain_2"/>
</dbReference>
<name>A0A452IYD1_9SAUR</name>
<dbReference type="PRINTS" id="PR01301">
    <property type="entry name" value="RGSPROTEIN"/>
</dbReference>
<organism evidence="3 4">
    <name type="scientific">Gopherus agassizii</name>
    <name type="common">Agassiz's desert tortoise</name>
    <dbReference type="NCBI Taxonomy" id="38772"/>
    <lineage>
        <taxon>Eukaryota</taxon>
        <taxon>Metazoa</taxon>
        <taxon>Chordata</taxon>
        <taxon>Craniata</taxon>
        <taxon>Vertebrata</taxon>
        <taxon>Euteleostomi</taxon>
        <taxon>Archelosauria</taxon>
        <taxon>Testudinata</taxon>
        <taxon>Testudines</taxon>
        <taxon>Cryptodira</taxon>
        <taxon>Durocryptodira</taxon>
        <taxon>Testudinoidea</taxon>
        <taxon>Testudinidae</taxon>
        <taxon>Gopherus</taxon>
    </lineage>
</organism>
<dbReference type="Proteomes" id="UP000291020">
    <property type="component" value="Unassembled WGS sequence"/>
</dbReference>
<dbReference type="PROSITE" id="PS50132">
    <property type="entry name" value="RGS"/>
    <property type="match status" value="1"/>
</dbReference>
<sequence>MRPSGEHGRAVPRRSPGFAFSPSRQGMESSPSEKGRQLTETWHPRCCCCGPKPCCFCWCCCSSCSRGWRGWVLKRERVVQLPGLCLEVTSLSLTLSSSPRLTLEEASSWKHSFDCVLASPAGRSIFVEFLRTEHSDENMAFWLACEELKREQSQEQVCEKAKMIYLDYISILSPKEVSIDATVRESINSSLARPSAHIFNEAQAQVYALMHRDSYPRFLASPLYRSLEQRLSALASPIASSREMD</sequence>
<dbReference type="InterPro" id="IPR036305">
    <property type="entry name" value="RGS_sf"/>
</dbReference>
<dbReference type="Ensembl" id="ENSGAGT00000037508.1">
    <property type="protein sequence ID" value="ENSGAGP00000033088.1"/>
    <property type="gene ID" value="ENSGAGG00000023620.1"/>
</dbReference>
<dbReference type="SMART" id="SM00315">
    <property type="entry name" value="RGS"/>
    <property type="match status" value="1"/>
</dbReference>
<dbReference type="Pfam" id="PF00615">
    <property type="entry name" value="RGS"/>
    <property type="match status" value="1"/>
</dbReference>
<reference evidence="4" key="1">
    <citation type="journal article" date="2017" name="PLoS ONE">
        <title>The Agassiz's desert tortoise genome provides a resource for the conservation of a threatened species.</title>
        <authorList>
            <person name="Tollis M."/>
            <person name="DeNardo D.F."/>
            <person name="Cornelius J.A."/>
            <person name="Dolby G.A."/>
            <person name="Edwards T."/>
            <person name="Henen B.T."/>
            <person name="Karl A.E."/>
            <person name="Murphy R.W."/>
            <person name="Kusumi K."/>
        </authorList>
    </citation>
    <scope>NUCLEOTIDE SEQUENCE [LARGE SCALE GENOMIC DNA]</scope>
</reference>
<keyword evidence="4" id="KW-1185">Reference proteome</keyword>
<feature type="domain" description="RGS" evidence="2">
    <location>
        <begin position="112"/>
        <end position="228"/>
    </location>
</feature>
<dbReference type="FunFam" id="1.10.167.10:FF:000001">
    <property type="entry name" value="Putative regulator of g-protein signaling 12"/>
    <property type="match status" value="1"/>
</dbReference>
<proteinExistence type="predicted"/>
<dbReference type="Gene3D" id="1.10.167.10">
    <property type="entry name" value="Regulator of G-protein Signalling 4, domain 2"/>
    <property type="match status" value="1"/>
</dbReference>
<dbReference type="STRING" id="38772.ENSGAGP00000033088"/>
<evidence type="ECO:0000313" key="3">
    <source>
        <dbReference type="Ensembl" id="ENSGAGP00000033088.1"/>
    </source>
</evidence>
<protein>
    <recommendedName>
        <fullName evidence="2">RGS domain-containing protein</fullName>
    </recommendedName>
</protein>
<dbReference type="PANTHER" id="PTHR10845:SF277">
    <property type="entry name" value="REGULATOR OF G-PROTEIN SIGNALING 20"/>
    <property type="match status" value="1"/>
</dbReference>
<dbReference type="InterPro" id="IPR016137">
    <property type="entry name" value="RGS"/>
</dbReference>
<reference evidence="3" key="3">
    <citation type="submission" date="2025-09" db="UniProtKB">
        <authorList>
            <consortium name="Ensembl"/>
        </authorList>
    </citation>
    <scope>IDENTIFICATION</scope>
</reference>
<evidence type="ECO:0000259" key="2">
    <source>
        <dbReference type="PROSITE" id="PS50132"/>
    </source>
</evidence>
<dbReference type="SUPFAM" id="SSF48097">
    <property type="entry name" value="Regulator of G-protein signaling, RGS"/>
    <property type="match status" value="1"/>
</dbReference>
<evidence type="ECO:0000256" key="1">
    <source>
        <dbReference type="SAM" id="MobiDB-lite"/>
    </source>
</evidence>
<feature type="region of interest" description="Disordered" evidence="1">
    <location>
        <begin position="1"/>
        <end position="34"/>
    </location>
</feature>
<dbReference type="AlphaFoldDB" id="A0A452IYD1"/>
<accession>A0A452IYD1</accession>